<reference evidence="1" key="1">
    <citation type="submission" date="2021-05" db="EMBL/GenBank/DDBJ databases">
        <authorList>
            <person name="Pan Q."/>
            <person name="Jouanno E."/>
            <person name="Zahm M."/>
            <person name="Klopp C."/>
            <person name="Cabau C."/>
            <person name="Louis A."/>
            <person name="Berthelot C."/>
            <person name="Parey E."/>
            <person name="Roest Crollius H."/>
            <person name="Montfort J."/>
            <person name="Robinson-Rechavi M."/>
            <person name="Bouchez O."/>
            <person name="Lampietro C."/>
            <person name="Lopez Roques C."/>
            <person name="Donnadieu C."/>
            <person name="Postlethwait J."/>
            <person name="Bobe J."/>
            <person name="Dillon D."/>
            <person name="Chandos A."/>
            <person name="von Hippel F."/>
            <person name="Guiguen Y."/>
        </authorList>
    </citation>
    <scope>NUCLEOTIDE SEQUENCE</scope>
    <source>
        <strain evidence="1">YG-Jan2019</strain>
    </source>
</reference>
<dbReference type="Proteomes" id="UP001157502">
    <property type="component" value="Chromosome 17"/>
</dbReference>
<dbReference type="EMBL" id="CM055744">
    <property type="protein sequence ID" value="KAJ7998448.1"/>
    <property type="molecule type" value="Genomic_DNA"/>
</dbReference>
<gene>
    <name evidence="1" type="ORF">DPEC_G00205050</name>
</gene>
<name>A0ACC2G4R1_DALPE</name>
<proteinExistence type="predicted"/>
<keyword evidence="2" id="KW-1185">Reference proteome</keyword>
<protein>
    <submittedName>
        <fullName evidence="1">Uncharacterized protein</fullName>
    </submittedName>
</protein>
<evidence type="ECO:0000313" key="2">
    <source>
        <dbReference type="Proteomes" id="UP001157502"/>
    </source>
</evidence>
<evidence type="ECO:0000313" key="1">
    <source>
        <dbReference type="EMBL" id="KAJ7998448.1"/>
    </source>
</evidence>
<sequence length="101" mass="11769">MGKVNARLDEAEGRIEKTEERIQNTEEVITAMLKLQAKMEDKLLDLESRSRRDNMRIYGVPEEAEKESTMMVSFVESLLREGLELNDDMPDLQIERAHRSM</sequence>
<comment type="caution">
    <text evidence="1">The sequence shown here is derived from an EMBL/GenBank/DDBJ whole genome shotgun (WGS) entry which is preliminary data.</text>
</comment>
<accession>A0ACC2G4R1</accession>
<organism evidence="1 2">
    <name type="scientific">Dallia pectoralis</name>
    <name type="common">Alaska blackfish</name>
    <dbReference type="NCBI Taxonomy" id="75939"/>
    <lineage>
        <taxon>Eukaryota</taxon>
        <taxon>Metazoa</taxon>
        <taxon>Chordata</taxon>
        <taxon>Craniata</taxon>
        <taxon>Vertebrata</taxon>
        <taxon>Euteleostomi</taxon>
        <taxon>Actinopterygii</taxon>
        <taxon>Neopterygii</taxon>
        <taxon>Teleostei</taxon>
        <taxon>Protacanthopterygii</taxon>
        <taxon>Esociformes</taxon>
        <taxon>Umbridae</taxon>
        <taxon>Dallia</taxon>
    </lineage>
</organism>